<sequence>MKSQIEILLGEWGRWKRGENRTGLGYPSRSAFQQMRVDGDRAVEVDFALVDDDVRSVDSLIELLHPQARAVLTAHYVRPGAVKTKLDTLRMTRTAYYDCLDFAHQFLGHNWASRVQTKVSGHIARVSG</sequence>
<evidence type="ECO:0000313" key="1">
    <source>
        <dbReference type="EMBL" id="WBM39684.1"/>
    </source>
</evidence>
<proteinExistence type="predicted"/>
<protein>
    <recommendedName>
        <fullName evidence="3">Phage antitermination protein Q</fullName>
    </recommendedName>
</protein>
<gene>
    <name evidence="1" type="ORF">M2J83_07700</name>
</gene>
<keyword evidence="2" id="KW-1185">Reference proteome</keyword>
<reference evidence="1 2" key="1">
    <citation type="submission" date="2022-05" db="EMBL/GenBank/DDBJ databases">
        <title>Complete sequence of strain NY11312.</title>
        <authorList>
            <person name="Zhou D."/>
        </authorList>
    </citation>
    <scope>NUCLEOTIDE SEQUENCE [LARGE SCALE GENOMIC DNA]</scope>
    <source>
        <strain evidence="1 2">NY11312</strain>
    </source>
</reference>
<dbReference type="Proteomes" id="UP001211866">
    <property type="component" value="Chromosome"/>
</dbReference>
<dbReference type="RefSeq" id="WP_083053635.1">
    <property type="nucleotide sequence ID" value="NZ_CP096916.1"/>
</dbReference>
<name>A0ABY7NBW4_ALCFA</name>
<evidence type="ECO:0008006" key="3">
    <source>
        <dbReference type="Google" id="ProtNLM"/>
    </source>
</evidence>
<organism evidence="1 2">
    <name type="scientific">Alcaligenes faecalis</name>
    <dbReference type="NCBI Taxonomy" id="511"/>
    <lineage>
        <taxon>Bacteria</taxon>
        <taxon>Pseudomonadati</taxon>
        <taxon>Pseudomonadota</taxon>
        <taxon>Betaproteobacteria</taxon>
        <taxon>Burkholderiales</taxon>
        <taxon>Alcaligenaceae</taxon>
        <taxon>Alcaligenes</taxon>
    </lineage>
</organism>
<evidence type="ECO:0000313" key="2">
    <source>
        <dbReference type="Proteomes" id="UP001211866"/>
    </source>
</evidence>
<accession>A0ABY7NBW4</accession>
<dbReference type="EMBL" id="CP096916">
    <property type="protein sequence ID" value="WBM39684.1"/>
    <property type="molecule type" value="Genomic_DNA"/>
</dbReference>